<keyword evidence="2" id="KW-1185">Reference proteome</keyword>
<comment type="caution">
    <text evidence="1">The sequence shown here is derived from an EMBL/GenBank/DDBJ whole genome shotgun (WGS) entry which is preliminary data.</text>
</comment>
<name>A0A150XH11_9BACT</name>
<proteinExistence type="predicted"/>
<dbReference type="Proteomes" id="UP000075606">
    <property type="component" value="Unassembled WGS sequence"/>
</dbReference>
<evidence type="ECO:0000313" key="2">
    <source>
        <dbReference type="Proteomes" id="UP000075606"/>
    </source>
</evidence>
<accession>A0A150XH11</accession>
<protein>
    <submittedName>
        <fullName evidence="1">Uncharacterized protein</fullName>
    </submittedName>
</protein>
<sequence length="138" mass="15979">MSAAEAQNNQQKEAQAFILKVVSEYKNPLAYYPFNRELFLPTQAEVDSIENAINKHALYYSSPFIVLGPDDSLKREIFLDAYGQPMFPQKITYSKSSQSASHQFFRRKQNRLLNANPNLGKFLLYNRQFKQSANPEKH</sequence>
<evidence type="ECO:0000313" key="1">
    <source>
        <dbReference type="EMBL" id="KYG78020.1"/>
    </source>
</evidence>
<dbReference type="AlphaFoldDB" id="A0A150XH11"/>
<dbReference type="EMBL" id="LRPC01000001">
    <property type="protein sequence ID" value="KYG78020.1"/>
    <property type="molecule type" value="Genomic_DNA"/>
</dbReference>
<reference evidence="1 2" key="1">
    <citation type="submission" date="2016-01" db="EMBL/GenBank/DDBJ databases">
        <title>Genome sequencing of Roseivirga spongicola UST030701-084.</title>
        <authorList>
            <person name="Selvaratnam C."/>
            <person name="Thevarajoo S."/>
            <person name="Goh K.M."/>
            <person name="Ee R."/>
            <person name="Chan K.-G."/>
            <person name="Chong C.S."/>
        </authorList>
    </citation>
    <scope>NUCLEOTIDE SEQUENCE [LARGE SCALE GENOMIC DNA]</scope>
    <source>
        <strain evidence="1 2">UST030701-084</strain>
    </source>
</reference>
<gene>
    <name evidence="1" type="ORF">AWW68_04430</name>
</gene>
<organism evidence="1 2">
    <name type="scientific">Roseivirga spongicola</name>
    <dbReference type="NCBI Taxonomy" id="333140"/>
    <lineage>
        <taxon>Bacteria</taxon>
        <taxon>Pseudomonadati</taxon>
        <taxon>Bacteroidota</taxon>
        <taxon>Cytophagia</taxon>
        <taxon>Cytophagales</taxon>
        <taxon>Roseivirgaceae</taxon>
        <taxon>Roseivirga</taxon>
    </lineage>
</organism>